<evidence type="ECO:0000256" key="5">
    <source>
        <dbReference type="ARBA" id="ARBA00023136"/>
    </source>
</evidence>
<protein>
    <recommendedName>
        <fullName evidence="9">4,4'-diaponeurosporenoate glycosyltransferase</fullName>
    </recommendedName>
</protein>
<evidence type="ECO:0000313" key="11">
    <source>
        <dbReference type="EMBL" id="GAA2152086.1"/>
    </source>
</evidence>
<evidence type="ECO:0000256" key="1">
    <source>
        <dbReference type="ARBA" id="ARBA00004236"/>
    </source>
</evidence>
<evidence type="ECO:0000256" key="7">
    <source>
        <dbReference type="ARBA" id="ARBA00037904"/>
    </source>
</evidence>
<dbReference type="PANTHER" id="PTHR43646">
    <property type="entry name" value="GLYCOSYLTRANSFERASE"/>
    <property type="match status" value="1"/>
</dbReference>
<sequence>MTTSSAAYQLVHVLVPAHDEEDLLPACLDSVRRAGEALRRARPELLIRVTVVADHCSDDTVGVAARAGADVVEVVADCVGHARRAGVHRVTELSAGVHQQRVWLANTDADTVVPEHWLTRQLDLATEGFAMVVGSVRPERRGLEPRLWRAWHDRHRLHEGHPHVHGANLGLSLDACLRVGGFPAVPLHEDALLVEAVRCAGFPWLATTTTAVTTSARRRGRLSGGFADYLDDLDDLA</sequence>
<name>A0ABP5LV19_9ACTN</name>
<keyword evidence="3" id="KW-0328">Glycosyltransferase</keyword>
<evidence type="ECO:0000256" key="8">
    <source>
        <dbReference type="ARBA" id="ARBA00038120"/>
    </source>
</evidence>
<keyword evidence="5" id="KW-0472">Membrane</keyword>
<evidence type="ECO:0000259" key="10">
    <source>
        <dbReference type="Pfam" id="PF00535"/>
    </source>
</evidence>
<proteinExistence type="inferred from homology"/>
<comment type="caution">
    <text evidence="11">The sequence shown here is derived from an EMBL/GenBank/DDBJ whole genome shotgun (WGS) entry which is preliminary data.</text>
</comment>
<comment type="similarity">
    <text evidence="8">Belongs to the glycosyltransferase 2 family. CrtQ subfamily.</text>
</comment>
<dbReference type="PANTHER" id="PTHR43646:SF2">
    <property type="entry name" value="GLYCOSYLTRANSFERASE 2-LIKE DOMAIN-CONTAINING PROTEIN"/>
    <property type="match status" value="1"/>
</dbReference>
<dbReference type="SUPFAM" id="SSF53448">
    <property type="entry name" value="Nucleotide-diphospho-sugar transferases"/>
    <property type="match status" value="1"/>
</dbReference>
<evidence type="ECO:0000256" key="9">
    <source>
        <dbReference type="ARBA" id="ARBA00040345"/>
    </source>
</evidence>
<dbReference type="Pfam" id="PF00535">
    <property type="entry name" value="Glycos_transf_2"/>
    <property type="match status" value="1"/>
</dbReference>
<keyword evidence="2" id="KW-1003">Cell membrane</keyword>
<dbReference type="EMBL" id="BAAAQR010000012">
    <property type="protein sequence ID" value="GAA2152086.1"/>
    <property type="molecule type" value="Genomic_DNA"/>
</dbReference>
<gene>
    <name evidence="11" type="ORF">GCM10009844_35030</name>
</gene>
<evidence type="ECO:0000256" key="6">
    <source>
        <dbReference type="ARBA" id="ARBA00037281"/>
    </source>
</evidence>
<comment type="pathway">
    <text evidence="7">Carotenoid biosynthesis; staphyloxanthin biosynthesis; staphyloxanthin from farnesyl diphosphate: step 4/5.</text>
</comment>
<evidence type="ECO:0000256" key="4">
    <source>
        <dbReference type="ARBA" id="ARBA00022679"/>
    </source>
</evidence>
<comment type="function">
    <text evidence="6">Catalyzes the glycosylation of 4,4'-diaponeurosporenoate, i.e. the esterification of glucose at the C1'' position with the carboxyl group of 4,4'-diaponeurosporenic acid, to form glycosyl-4,4'-diaponeurosporenoate. This is a step in the biosynthesis of staphyloxanthin, an orange pigment present in most staphylococci strains.</text>
</comment>
<keyword evidence="12" id="KW-1185">Reference proteome</keyword>
<feature type="domain" description="Glycosyltransferase 2-like" evidence="10">
    <location>
        <begin position="13"/>
        <end position="148"/>
    </location>
</feature>
<accession>A0ABP5LV19</accession>
<dbReference type="InterPro" id="IPR001173">
    <property type="entry name" value="Glyco_trans_2-like"/>
</dbReference>
<comment type="subcellular location">
    <subcellularLocation>
        <location evidence="1">Cell membrane</location>
    </subcellularLocation>
</comment>
<dbReference type="InterPro" id="IPR029044">
    <property type="entry name" value="Nucleotide-diphossugar_trans"/>
</dbReference>
<dbReference type="Proteomes" id="UP001501771">
    <property type="component" value="Unassembled WGS sequence"/>
</dbReference>
<dbReference type="RefSeq" id="WP_344155264.1">
    <property type="nucleotide sequence ID" value="NZ_BAAAQR010000012.1"/>
</dbReference>
<organism evidence="11 12">
    <name type="scientific">Nocardioides koreensis</name>
    <dbReference type="NCBI Taxonomy" id="433651"/>
    <lineage>
        <taxon>Bacteria</taxon>
        <taxon>Bacillati</taxon>
        <taxon>Actinomycetota</taxon>
        <taxon>Actinomycetes</taxon>
        <taxon>Propionibacteriales</taxon>
        <taxon>Nocardioidaceae</taxon>
        <taxon>Nocardioides</taxon>
    </lineage>
</organism>
<keyword evidence="4" id="KW-0808">Transferase</keyword>
<reference evidence="12" key="1">
    <citation type="journal article" date="2019" name="Int. J. Syst. Evol. Microbiol.">
        <title>The Global Catalogue of Microorganisms (GCM) 10K type strain sequencing project: providing services to taxonomists for standard genome sequencing and annotation.</title>
        <authorList>
            <consortium name="The Broad Institute Genomics Platform"/>
            <consortium name="The Broad Institute Genome Sequencing Center for Infectious Disease"/>
            <person name="Wu L."/>
            <person name="Ma J."/>
        </authorList>
    </citation>
    <scope>NUCLEOTIDE SEQUENCE [LARGE SCALE GENOMIC DNA]</scope>
    <source>
        <strain evidence="12">JCM 16022</strain>
    </source>
</reference>
<evidence type="ECO:0000313" key="12">
    <source>
        <dbReference type="Proteomes" id="UP001501771"/>
    </source>
</evidence>
<evidence type="ECO:0000256" key="2">
    <source>
        <dbReference type="ARBA" id="ARBA00022475"/>
    </source>
</evidence>
<evidence type="ECO:0000256" key="3">
    <source>
        <dbReference type="ARBA" id="ARBA00022676"/>
    </source>
</evidence>
<dbReference type="Gene3D" id="3.90.550.10">
    <property type="entry name" value="Spore Coat Polysaccharide Biosynthesis Protein SpsA, Chain A"/>
    <property type="match status" value="1"/>
</dbReference>